<keyword evidence="4 6" id="KW-1133">Transmembrane helix</keyword>
<feature type="transmembrane region" description="Helical" evidence="6">
    <location>
        <begin position="19"/>
        <end position="37"/>
    </location>
</feature>
<comment type="caution">
    <text evidence="9">The sequence shown here is derived from an EMBL/GenBank/DDBJ whole genome shotgun (WGS) entry which is preliminary data.</text>
</comment>
<keyword evidence="2" id="KW-1003">Cell membrane</keyword>
<dbReference type="PANTHER" id="PTHR30572:SF9">
    <property type="entry name" value="ABC TRANSPORTER PERMEASE PROTEIN"/>
    <property type="match status" value="1"/>
</dbReference>
<evidence type="ECO:0000313" key="9">
    <source>
        <dbReference type="EMBL" id="EGL86572.1"/>
    </source>
</evidence>
<dbReference type="GO" id="GO:0022857">
    <property type="term" value="F:transmembrane transporter activity"/>
    <property type="evidence" value="ECO:0007669"/>
    <property type="project" value="TreeGrafter"/>
</dbReference>
<feature type="transmembrane region" description="Helical" evidence="6">
    <location>
        <begin position="329"/>
        <end position="350"/>
    </location>
</feature>
<evidence type="ECO:0000256" key="1">
    <source>
        <dbReference type="ARBA" id="ARBA00004651"/>
    </source>
</evidence>
<dbReference type="InterPro" id="IPR003838">
    <property type="entry name" value="ABC3_permease_C"/>
</dbReference>
<evidence type="ECO:0000259" key="8">
    <source>
        <dbReference type="Pfam" id="PF12704"/>
    </source>
</evidence>
<organism evidence="9 10">
    <name type="scientific">Streptococcus infantis SK1076</name>
    <dbReference type="NCBI Taxonomy" id="1005705"/>
    <lineage>
        <taxon>Bacteria</taxon>
        <taxon>Bacillati</taxon>
        <taxon>Bacillota</taxon>
        <taxon>Bacilli</taxon>
        <taxon>Lactobacillales</taxon>
        <taxon>Streptococcaceae</taxon>
        <taxon>Streptococcus</taxon>
    </lineage>
</organism>
<dbReference type="eggNOG" id="COG0577">
    <property type="taxonomic scope" value="Bacteria"/>
</dbReference>
<evidence type="ECO:0000256" key="2">
    <source>
        <dbReference type="ARBA" id="ARBA00022475"/>
    </source>
</evidence>
<dbReference type="AlphaFoldDB" id="F5W0F1"/>
<dbReference type="GO" id="GO:0005886">
    <property type="term" value="C:plasma membrane"/>
    <property type="evidence" value="ECO:0007669"/>
    <property type="project" value="UniProtKB-SubCell"/>
</dbReference>
<feature type="transmembrane region" description="Helical" evidence="6">
    <location>
        <begin position="434"/>
        <end position="453"/>
    </location>
</feature>
<feature type="domain" description="ABC3 transporter permease C-terminal" evidence="7">
    <location>
        <begin position="329"/>
        <end position="457"/>
    </location>
</feature>
<gene>
    <name evidence="9" type="ORF">HMPREF9967_1443</name>
</gene>
<comment type="subcellular location">
    <subcellularLocation>
        <location evidence="1">Cell membrane</location>
        <topology evidence="1">Multi-pass membrane protein</topology>
    </subcellularLocation>
</comment>
<keyword evidence="3 6" id="KW-0812">Transmembrane</keyword>
<dbReference type="PANTHER" id="PTHR30572">
    <property type="entry name" value="MEMBRANE COMPONENT OF TRANSPORTER-RELATED"/>
    <property type="match status" value="1"/>
</dbReference>
<dbReference type="Pfam" id="PF12704">
    <property type="entry name" value="MacB_PCD"/>
    <property type="match status" value="1"/>
</dbReference>
<accession>F5W0F1</accession>
<evidence type="ECO:0000256" key="6">
    <source>
        <dbReference type="SAM" id="Phobius"/>
    </source>
</evidence>
<dbReference type="Pfam" id="PF02687">
    <property type="entry name" value="FtsX"/>
    <property type="match status" value="1"/>
</dbReference>
<feature type="transmembrane region" description="Helical" evidence="6">
    <location>
        <begin position="370"/>
        <end position="391"/>
    </location>
</feature>
<dbReference type="Proteomes" id="UP000010138">
    <property type="component" value="Unassembled WGS sequence"/>
</dbReference>
<feature type="domain" description="MacB-like periplasmic core" evidence="8">
    <location>
        <begin position="65"/>
        <end position="296"/>
    </location>
</feature>
<evidence type="ECO:0000259" key="7">
    <source>
        <dbReference type="Pfam" id="PF02687"/>
    </source>
</evidence>
<dbReference type="EMBL" id="AFNN01000014">
    <property type="protein sequence ID" value="EGL86572.1"/>
    <property type="molecule type" value="Genomic_DNA"/>
</dbReference>
<sequence length="465" mass="52316">MIYKYKVSRNTGLFYFRNFSYFINISYLNIIMVLQIWRCYMNPTQRAWAYVSRKRLRSLILFLILFVLLAGISACLTLMKSNKSVENNLYRSLNTSFSIKRIEPDQTFQLSQLDDLKKIKGLEEISPELETIAKLTDNEVVTGEQSIQRDDLTEAEKNLISLIALEDSSKDVSFTSSAFTLKEGRHLQKGDNQKILVHEELAKRNNLKLGDKISLNPGQVEGNSGQRLDYEIVGIFSGKKQEKFTGLSSDFSENTVYTDFESSQTLLGNKEAQVTAARFYLENPKDMDSIIQEVEKLSLETKGYQVEKENKAFEQIKDSISTFQTFLQIFLYGIMIAGVGALILVLSLWLRERVYEVGILLALGKGKIAIFSQFCLEVILVSLAAILPAFVAGNAITSYLLKNVLASGDQAALQDTLAKATSLSTSLLSFGESYIFLLIISCLSVALCFLFLFRKSPKEILSSIS</sequence>
<dbReference type="InterPro" id="IPR050250">
    <property type="entry name" value="Macrolide_Exporter_MacB"/>
</dbReference>
<reference evidence="9 10" key="1">
    <citation type="submission" date="2011-04" db="EMBL/GenBank/DDBJ databases">
        <authorList>
            <person name="Durkin A.S."/>
            <person name="Radune D."/>
            <person name="Hostetler J."/>
            <person name="Torralba M."/>
            <person name="Gillis M."/>
            <person name="Methe B."/>
            <person name="Sutton G."/>
            <person name="Nelson K.E."/>
        </authorList>
    </citation>
    <scope>NUCLEOTIDE SEQUENCE [LARGE SCALE GENOMIC DNA]</scope>
    <source>
        <strain evidence="9 10">SK1076</strain>
    </source>
</reference>
<proteinExistence type="predicted"/>
<protein>
    <submittedName>
        <fullName evidence="9">Efflux ABC transporter, permease protein</fullName>
    </submittedName>
</protein>
<name>F5W0F1_9STRE</name>
<evidence type="ECO:0000256" key="5">
    <source>
        <dbReference type="ARBA" id="ARBA00023136"/>
    </source>
</evidence>
<evidence type="ECO:0000256" key="4">
    <source>
        <dbReference type="ARBA" id="ARBA00022989"/>
    </source>
</evidence>
<feature type="transmembrane region" description="Helical" evidence="6">
    <location>
        <begin position="58"/>
        <end position="79"/>
    </location>
</feature>
<evidence type="ECO:0000313" key="10">
    <source>
        <dbReference type="Proteomes" id="UP000010138"/>
    </source>
</evidence>
<keyword evidence="5 6" id="KW-0472">Membrane</keyword>
<evidence type="ECO:0000256" key="3">
    <source>
        <dbReference type="ARBA" id="ARBA00022692"/>
    </source>
</evidence>
<dbReference type="InterPro" id="IPR025857">
    <property type="entry name" value="MacB_PCD"/>
</dbReference>